<dbReference type="PANTHER" id="PTHR10984">
    <property type="entry name" value="ENDOPLASMIC RETICULUM-GOLGI INTERMEDIATE COMPARTMENT PROTEIN"/>
    <property type="match status" value="1"/>
</dbReference>
<dbReference type="Pfam" id="PF00085">
    <property type="entry name" value="Thioredoxin"/>
    <property type="match status" value="1"/>
</dbReference>
<dbReference type="CDD" id="cd02961">
    <property type="entry name" value="PDI_a_family"/>
    <property type="match status" value="1"/>
</dbReference>
<proteinExistence type="predicted"/>
<keyword evidence="8" id="KW-0413">Isomerase</keyword>
<dbReference type="PANTHER" id="PTHR10984:SF37">
    <property type="entry name" value="PROTEIN DISULFIDE-ISOMERASE 5-3"/>
    <property type="match status" value="1"/>
</dbReference>
<dbReference type="InterPro" id="IPR039542">
    <property type="entry name" value="Erv_N"/>
</dbReference>
<evidence type="ECO:0000256" key="4">
    <source>
        <dbReference type="ARBA" id="ARBA00023136"/>
    </source>
</evidence>
<name>A0AAD9DH43_9STRA</name>
<accession>A0AAD9DH43</accession>
<dbReference type="Gene3D" id="3.40.30.10">
    <property type="entry name" value="Glutaredoxin"/>
    <property type="match status" value="1"/>
</dbReference>
<dbReference type="EMBL" id="JATAAI010000005">
    <property type="protein sequence ID" value="KAK1745874.1"/>
    <property type="molecule type" value="Genomic_DNA"/>
</dbReference>
<dbReference type="GO" id="GO:0016020">
    <property type="term" value="C:membrane"/>
    <property type="evidence" value="ECO:0007669"/>
    <property type="project" value="UniProtKB-SubCell"/>
</dbReference>
<sequence>MYGDISGYQSTGGGGGGGRRRPQVIGTADFYRRLPSEMKESTKIGIIMSFIALFIMIVLFVFETYAFLHRGINSNIAIDVNAEQLLQVNFNVTLYDVHCEFVSVDVWDTLGTNMQNVTKDINKWNLNQEGSVEKFHGRNHQQQKISHEHHSPQELQKQQQMREEGLLAAVDLTSENIEDFHSKNELVFIDFFAPWCVWCQRLAPTWEKFAQEVNWQHLDVGIGKVDCVAHDDLCKEERIMAFPTLRWYQEGKAIMPDYKGDRSVGDLLEYAKKKIDAYEDDEYGDDEEEHHPGCLVSGNLMVNRVPSHIRMEAKSVNHELNSMMTNLTHRVNDFSFGTPEGLFMSQLLHVLPFANAIPEAEKRSNPLKGKFYPTYHFHQAFHHHMKVISTHVPFLFSSGLVYQVLAESQLVIYEEMEMPEIKFIWDMSPMSVYLEEEDRYWYDYVTSLFAIIGGTYTTLGLINKVILKIFKPKAY</sequence>
<evidence type="ECO:0000256" key="3">
    <source>
        <dbReference type="ARBA" id="ARBA00022989"/>
    </source>
</evidence>
<keyword evidence="9" id="KW-1185">Reference proteome</keyword>
<feature type="region of interest" description="Disordered" evidence="5">
    <location>
        <begin position="137"/>
        <end position="158"/>
    </location>
</feature>
<dbReference type="InterPro" id="IPR013766">
    <property type="entry name" value="Thioredoxin_domain"/>
</dbReference>
<evidence type="ECO:0000259" key="7">
    <source>
        <dbReference type="PROSITE" id="PS51352"/>
    </source>
</evidence>
<evidence type="ECO:0000256" key="5">
    <source>
        <dbReference type="SAM" id="MobiDB-lite"/>
    </source>
</evidence>
<evidence type="ECO:0000256" key="6">
    <source>
        <dbReference type="SAM" id="Phobius"/>
    </source>
</evidence>
<dbReference type="SUPFAM" id="SSF52833">
    <property type="entry name" value="Thioredoxin-like"/>
    <property type="match status" value="1"/>
</dbReference>
<dbReference type="InterPro" id="IPR012936">
    <property type="entry name" value="Erv_C"/>
</dbReference>
<evidence type="ECO:0000313" key="9">
    <source>
        <dbReference type="Proteomes" id="UP001224775"/>
    </source>
</evidence>
<comment type="subcellular location">
    <subcellularLocation>
        <location evidence="1">Membrane</location>
    </subcellularLocation>
</comment>
<evidence type="ECO:0000256" key="2">
    <source>
        <dbReference type="ARBA" id="ARBA00022692"/>
    </source>
</evidence>
<comment type="caution">
    <text evidence="8">The sequence shown here is derived from an EMBL/GenBank/DDBJ whole genome shotgun (WGS) entry which is preliminary data.</text>
</comment>
<keyword evidence="2 6" id="KW-0812">Transmembrane</keyword>
<feature type="transmembrane region" description="Helical" evidence="6">
    <location>
        <begin position="441"/>
        <end position="462"/>
    </location>
</feature>
<dbReference type="GO" id="GO:0005783">
    <property type="term" value="C:endoplasmic reticulum"/>
    <property type="evidence" value="ECO:0007669"/>
    <property type="project" value="TreeGrafter"/>
</dbReference>
<dbReference type="PROSITE" id="PS51352">
    <property type="entry name" value="THIOREDOXIN_2"/>
    <property type="match status" value="1"/>
</dbReference>
<dbReference type="PROSITE" id="PS00194">
    <property type="entry name" value="THIOREDOXIN_1"/>
    <property type="match status" value="1"/>
</dbReference>
<dbReference type="Pfam" id="PF07970">
    <property type="entry name" value="COPIIcoated_ERV"/>
    <property type="match status" value="1"/>
</dbReference>
<evidence type="ECO:0000256" key="1">
    <source>
        <dbReference type="ARBA" id="ARBA00004370"/>
    </source>
</evidence>
<dbReference type="AlphaFoldDB" id="A0AAD9DH43"/>
<dbReference type="Pfam" id="PF13850">
    <property type="entry name" value="ERGIC_N"/>
    <property type="match status" value="1"/>
</dbReference>
<dbReference type="InterPro" id="IPR045888">
    <property type="entry name" value="Erv"/>
</dbReference>
<feature type="transmembrane region" description="Helical" evidence="6">
    <location>
        <begin position="44"/>
        <end position="68"/>
    </location>
</feature>
<protein>
    <submittedName>
        <fullName evidence="8">Protein disulfide isomerase family protein</fullName>
    </submittedName>
</protein>
<dbReference type="GO" id="GO:0030134">
    <property type="term" value="C:COPII-coated ER to Golgi transport vesicle"/>
    <property type="evidence" value="ECO:0007669"/>
    <property type="project" value="TreeGrafter"/>
</dbReference>
<dbReference type="GO" id="GO:0016853">
    <property type="term" value="F:isomerase activity"/>
    <property type="evidence" value="ECO:0007669"/>
    <property type="project" value="UniProtKB-KW"/>
</dbReference>
<organism evidence="8 9">
    <name type="scientific">Skeletonema marinoi</name>
    <dbReference type="NCBI Taxonomy" id="267567"/>
    <lineage>
        <taxon>Eukaryota</taxon>
        <taxon>Sar</taxon>
        <taxon>Stramenopiles</taxon>
        <taxon>Ochrophyta</taxon>
        <taxon>Bacillariophyta</taxon>
        <taxon>Coscinodiscophyceae</taxon>
        <taxon>Thalassiosirophycidae</taxon>
        <taxon>Thalassiosirales</taxon>
        <taxon>Skeletonemataceae</taxon>
        <taxon>Skeletonema</taxon>
        <taxon>Skeletonema marinoi-dohrnii complex</taxon>
    </lineage>
</organism>
<keyword evidence="3 6" id="KW-1133">Transmembrane helix</keyword>
<keyword evidence="4 6" id="KW-0472">Membrane</keyword>
<evidence type="ECO:0000313" key="8">
    <source>
        <dbReference type="EMBL" id="KAK1745874.1"/>
    </source>
</evidence>
<dbReference type="InterPro" id="IPR036249">
    <property type="entry name" value="Thioredoxin-like_sf"/>
</dbReference>
<dbReference type="InterPro" id="IPR017937">
    <property type="entry name" value="Thioredoxin_CS"/>
</dbReference>
<feature type="region of interest" description="Disordered" evidence="5">
    <location>
        <begin position="1"/>
        <end position="21"/>
    </location>
</feature>
<feature type="domain" description="Thioredoxin" evidence="7">
    <location>
        <begin position="155"/>
        <end position="276"/>
    </location>
</feature>
<reference evidence="8" key="1">
    <citation type="submission" date="2023-06" db="EMBL/GenBank/DDBJ databases">
        <title>Survivors Of The Sea: Transcriptome response of Skeletonema marinoi to long-term dormancy.</title>
        <authorList>
            <person name="Pinder M.I.M."/>
            <person name="Kourtchenko O."/>
            <person name="Robertson E.K."/>
            <person name="Larsson T."/>
            <person name="Maumus F."/>
            <person name="Osuna-Cruz C.M."/>
            <person name="Vancaester E."/>
            <person name="Stenow R."/>
            <person name="Vandepoele K."/>
            <person name="Ploug H."/>
            <person name="Bruchert V."/>
            <person name="Godhe A."/>
            <person name="Topel M."/>
        </authorList>
    </citation>
    <scope>NUCLEOTIDE SEQUENCE</scope>
    <source>
        <strain evidence="8">R05AC</strain>
    </source>
</reference>
<dbReference type="Proteomes" id="UP001224775">
    <property type="component" value="Unassembled WGS sequence"/>
</dbReference>
<gene>
    <name evidence="8" type="ORF">QTG54_003798</name>
</gene>